<keyword evidence="5" id="KW-1185">Reference proteome</keyword>
<keyword evidence="1" id="KW-0677">Repeat</keyword>
<dbReference type="Pfam" id="PF12796">
    <property type="entry name" value="Ank_2"/>
    <property type="match status" value="1"/>
</dbReference>
<evidence type="ECO:0000256" key="1">
    <source>
        <dbReference type="ARBA" id="ARBA00022737"/>
    </source>
</evidence>
<reference evidence="4" key="1">
    <citation type="submission" date="2020-05" db="EMBL/GenBank/DDBJ databases">
        <title>Phylogenomic resolution of chytrid fungi.</title>
        <authorList>
            <person name="Stajich J.E."/>
            <person name="Amses K."/>
            <person name="Simmons R."/>
            <person name="Seto K."/>
            <person name="Myers J."/>
            <person name="Bonds A."/>
            <person name="Quandt C.A."/>
            <person name="Barry K."/>
            <person name="Liu P."/>
            <person name="Grigoriev I."/>
            <person name="Longcore J.E."/>
            <person name="James T.Y."/>
        </authorList>
    </citation>
    <scope>NUCLEOTIDE SEQUENCE</scope>
    <source>
        <strain evidence="4">JEL0513</strain>
    </source>
</reference>
<proteinExistence type="predicted"/>
<organism evidence="4 5">
    <name type="scientific">Physocladia obscura</name>
    <dbReference type="NCBI Taxonomy" id="109957"/>
    <lineage>
        <taxon>Eukaryota</taxon>
        <taxon>Fungi</taxon>
        <taxon>Fungi incertae sedis</taxon>
        <taxon>Chytridiomycota</taxon>
        <taxon>Chytridiomycota incertae sedis</taxon>
        <taxon>Chytridiomycetes</taxon>
        <taxon>Chytridiales</taxon>
        <taxon>Chytriomycetaceae</taxon>
        <taxon>Physocladia</taxon>
    </lineage>
</organism>
<dbReference type="AlphaFoldDB" id="A0AAD5XEK5"/>
<feature type="compositionally biased region" description="Polar residues" evidence="3">
    <location>
        <begin position="457"/>
        <end position="471"/>
    </location>
</feature>
<dbReference type="Gene3D" id="1.25.40.20">
    <property type="entry name" value="Ankyrin repeat-containing domain"/>
    <property type="match status" value="3"/>
</dbReference>
<evidence type="ECO:0008006" key="6">
    <source>
        <dbReference type="Google" id="ProtNLM"/>
    </source>
</evidence>
<dbReference type="SUPFAM" id="SSF48403">
    <property type="entry name" value="Ankyrin repeat"/>
    <property type="match status" value="1"/>
</dbReference>
<gene>
    <name evidence="4" type="ORF">HK100_010747</name>
</gene>
<dbReference type="InterPro" id="IPR002110">
    <property type="entry name" value="Ankyrin_rpt"/>
</dbReference>
<name>A0AAD5XEK5_9FUNG</name>
<protein>
    <recommendedName>
        <fullName evidence="6">Ankyrin</fullName>
    </recommendedName>
</protein>
<dbReference type="Proteomes" id="UP001211907">
    <property type="component" value="Unassembled WGS sequence"/>
</dbReference>
<accession>A0AAD5XEK5</accession>
<dbReference type="PANTHER" id="PTHR24198:SF194">
    <property type="entry name" value="INVERSIN-A"/>
    <property type="match status" value="1"/>
</dbReference>
<evidence type="ECO:0000313" key="4">
    <source>
        <dbReference type="EMBL" id="KAJ3125533.1"/>
    </source>
</evidence>
<dbReference type="SMART" id="SM00248">
    <property type="entry name" value="ANK"/>
    <property type="match status" value="7"/>
</dbReference>
<keyword evidence="2" id="KW-0040">ANK repeat</keyword>
<dbReference type="InterPro" id="IPR036770">
    <property type="entry name" value="Ankyrin_rpt-contain_sf"/>
</dbReference>
<evidence type="ECO:0000313" key="5">
    <source>
        <dbReference type="Proteomes" id="UP001211907"/>
    </source>
</evidence>
<evidence type="ECO:0000256" key="3">
    <source>
        <dbReference type="SAM" id="MobiDB-lite"/>
    </source>
</evidence>
<feature type="region of interest" description="Disordered" evidence="3">
    <location>
        <begin position="450"/>
        <end position="489"/>
    </location>
</feature>
<sequence>MIPLPFEIRVIILIKLPVDAHLLSLALVGKGFLDDLILYDLSTAKAHCAAHQKYQNDELDATIWSSLPLLYRSASLAYKSLWLDLNKITFVDLSAAMIPALQALLCHDKFNHEFSPAMVDWIPWSWACSQGHSNVLELLLQYPVTDECVEASLFNAVEFGHLSIVQLIVTKKHIAKTQLALAFLHAIKKYHLNIARYLLLETAINFPSEIASESLIGVCSIPLNHTSALTIITEIAAALIANPVTNLGLSNPTTLNPFVLSATKGHVAVVRMFLSNPLMNDPQIRHIPGILRQSADALCIAFIHAVQNKHMEIVLLLLADPRVDPTIWNNFALVCAAEFGHADIVSLLLQDPRVDPSARKNESLYYACKNGHISIVKLLLANPQSDPDAENNLAIKTAVFNNRKKIVELLIADPRVDASDSDNEALKDAKTFKYFEIAQILMGDSRVAALSEKQKRQGPSAQSPTAISSTSGRKRNKAMKKNNPGVMIH</sequence>
<dbReference type="EMBL" id="JADGJH010000604">
    <property type="protein sequence ID" value="KAJ3125533.1"/>
    <property type="molecule type" value="Genomic_DNA"/>
</dbReference>
<comment type="caution">
    <text evidence="4">The sequence shown here is derived from an EMBL/GenBank/DDBJ whole genome shotgun (WGS) entry which is preliminary data.</text>
</comment>
<dbReference type="PANTHER" id="PTHR24198">
    <property type="entry name" value="ANKYRIN REPEAT AND PROTEIN KINASE DOMAIN-CONTAINING PROTEIN"/>
    <property type="match status" value="1"/>
</dbReference>
<evidence type="ECO:0000256" key="2">
    <source>
        <dbReference type="ARBA" id="ARBA00023043"/>
    </source>
</evidence>